<evidence type="ECO:0000313" key="3">
    <source>
        <dbReference type="Proteomes" id="UP000239907"/>
    </source>
</evidence>
<dbReference type="InterPro" id="IPR009003">
    <property type="entry name" value="Peptidase_S1_PA"/>
</dbReference>
<comment type="caution">
    <text evidence="2">The sequence shown here is derived from an EMBL/GenBank/DDBJ whole genome shotgun (WGS) entry which is preliminary data.</text>
</comment>
<evidence type="ECO:0000313" key="2">
    <source>
        <dbReference type="EMBL" id="PQJ27804.1"/>
    </source>
</evidence>
<dbReference type="InterPro" id="IPR036034">
    <property type="entry name" value="PDZ_sf"/>
</dbReference>
<dbReference type="PRINTS" id="PR00834">
    <property type="entry name" value="PROTEASES2C"/>
</dbReference>
<dbReference type="SUPFAM" id="SSF50494">
    <property type="entry name" value="Trypsin-like serine proteases"/>
    <property type="match status" value="1"/>
</dbReference>
<dbReference type="RefSeq" id="WP_165788640.1">
    <property type="nucleotide sequence ID" value="NZ_MQWA01000001.1"/>
</dbReference>
<dbReference type="Pfam" id="PF13180">
    <property type="entry name" value="PDZ_2"/>
    <property type="match status" value="1"/>
</dbReference>
<dbReference type="InterPro" id="IPR001940">
    <property type="entry name" value="Peptidase_S1C"/>
</dbReference>
<dbReference type="GO" id="GO:0006508">
    <property type="term" value="P:proteolysis"/>
    <property type="evidence" value="ECO:0007669"/>
    <property type="project" value="InterPro"/>
</dbReference>
<evidence type="ECO:0000259" key="1">
    <source>
        <dbReference type="PROSITE" id="PS50106"/>
    </source>
</evidence>
<dbReference type="PROSITE" id="PS50106">
    <property type="entry name" value="PDZ"/>
    <property type="match status" value="1"/>
</dbReference>
<dbReference type="InterPro" id="IPR001478">
    <property type="entry name" value="PDZ"/>
</dbReference>
<dbReference type="EMBL" id="MQWA01000001">
    <property type="protein sequence ID" value="PQJ27804.1"/>
    <property type="molecule type" value="Genomic_DNA"/>
</dbReference>
<accession>A0A2S7U085</accession>
<protein>
    <recommendedName>
        <fullName evidence="1">PDZ domain-containing protein</fullName>
    </recommendedName>
</protein>
<dbReference type="AlphaFoldDB" id="A0A2S7U085"/>
<dbReference type="PANTHER" id="PTHR43019:SF23">
    <property type="entry name" value="PROTEASE DO-LIKE 5, CHLOROPLASTIC"/>
    <property type="match status" value="1"/>
</dbReference>
<name>A0A2S7U085_9BACT</name>
<dbReference type="Gene3D" id="2.40.10.10">
    <property type="entry name" value="Trypsin-like serine proteases"/>
    <property type="match status" value="2"/>
</dbReference>
<dbReference type="CDD" id="cd06779">
    <property type="entry name" value="cpPDZ_Deg_HtrA-like"/>
    <property type="match status" value="1"/>
</dbReference>
<keyword evidence="3" id="KW-1185">Reference proteome</keyword>
<proteinExistence type="predicted"/>
<reference evidence="2 3" key="1">
    <citation type="submission" date="2016-12" db="EMBL/GenBank/DDBJ databases">
        <title>Study of bacterial adaptation to deep sea.</title>
        <authorList>
            <person name="Song J."/>
            <person name="Yoshizawa S."/>
            <person name="Kogure K."/>
        </authorList>
    </citation>
    <scope>NUCLEOTIDE SEQUENCE [LARGE SCALE GENOMIC DNA]</scope>
    <source>
        <strain evidence="2 3">SAORIC-165</strain>
    </source>
</reference>
<dbReference type="Pfam" id="PF13365">
    <property type="entry name" value="Trypsin_2"/>
    <property type="match status" value="1"/>
</dbReference>
<dbReference type="Gene3D" id="2.30.42.10">
    <property type="match status" value="1"/>
</dbReference>
<sequence>MWIATLAASSAAERLYVNDKKVPESREDLMAIQTSLQKHLAEARQATVCIKMGQGSGTGVIVSETGLVLTAAHVISGVQKDMKVIMEDGTEYEAKSLGLNSENDAGMLKILSDEKFPFINYEAKSDDGRPATRVGDWVFALGHSGGFDKERGSVVRLGRLIKVAETTVHSDCVLIGGDSGGPLFDMSGELVAIHSRVGRRLAQNMHVPLQVFHAYWEMLEKGEFIGDGPFAKKPKPGTGFMGLAVKDVDGGLEVTQVEPDYPAADAGIEVGDVLTSLNAMPLKSKEDLRARMKKFAEGDRVLLEFSRDGKVKSVGFNLVKR</sequence>
<dbReference type="GO" id="GO:0004252">
    <property type="term" value="F:serine-type endopeptidase activity"/>
    <property type="evidence" value="ECO:0007669"/>
    <property type="project" value="InterPro"/>
</dbReference>
<organism evidence="2 3">
    <name type="scientific">Rubritalea profundi</name>
    <dbReference type="NCBI Taxonomy" id="1658618"/>
    <lineage>
        <taxon>Bacteria</taxon>
        <taxon>Pseudomonadati</taxon>
        <taxon>Verrucomicrobiota</taxon>
        <taxon>Verrucomicrobiia</taxon>
        <taxon>Verrucomicrobiales</taxon>
        <taxon>Rubritaleaceae</taxon>
        <taxon>Rubritalea</taxon>
    </lineage>
</organism>
<dbReference type="PANTHER" id="PTHR43019">
    <property type="entry name" value="SERINE ENDOPROTEASE DEGS"/>
    <property type="match status" value="1"/>
</dbReference>
<dbReference type="SUPFAM" id="SSF50156">
    <property type="entry name" value="PDZ domain-like"/>
    <property type="match status" value="1"/>
</dbReference>
<gene>
    <name evidence="2" type="ORF">BSZ32_04355</name>
</gene>
<dbReference type="InterPro" id="IPR043504">
    <property type="entry name" value="Peptidase_S1_PA_chymotrypsin"/>
</dbReference>
<dbReference type="SMART" id="SM00228">
    <property type="entry name" value="PDZ"/>
    <property type="match status" value="1"/>
</dbReference>
<feature type="domain" description="PDZ" evidence="1">
    <location>
        <begin position="230"/>
        <end position="309"/>
    </location>
</feature>
<dbReference type="Proteomes" id="UP000239907">
    <property type="component" value="Unassembled WGS sequence"/>
</dbReference>